<sequence length="775" mass="87904">MSKKQLMSISETEKNRLLKKEVQRSADELIREFDCLYYLLAEARDLEDQLLRGRQLADSDTETIVGSARETFQLIQAASNQIEKKILEAHHETGKIVGRLLSKGDTSKAYLLATVAAGKISYQSKAIEDDYVSMGNYMVTAQRSSIQACLDTGIDLHFRVFKGLGLLSGKGDYAFEFPTHFTDKDISFLYTTLDAVAQKCSEGFEYDPKFGIDKPTYERLYSNGYLFRRLSPLFFTALLLNREYFPGTDIRVSDWPTVITNRSVRPKNLGDHNVEAKAHVAAAYYFLGKSYFLRAINIIHSHHCNYILSVESNTVNDAPIRLSIVLRLFDTFDYFMNLYHRYRVFHRPKPPGVASYPPTLPGFENVKISNTLPLTAFMVAILSFDLEDVLSVKFVDRFLNPEVSHLWTGPTQISLASVLNEGFAQDKDTRAICLRPVHLAGLAKQIDLFKILFENDKENNCEISTVAVVAVHNDDRTLFPLLSRFFKVNIETRNSNWFWLTTFIDEYGSNELAQSLRDFFNLQEWFTRQYWLVRPAGLRFAGIYYDASQHEPRNGLTRPPLQRERADYFIDESHQELTYTSSSSQIENTSSRQQVEITFDDPTSSLQINPNSYYDHSLPPSSGQMDESITLVAAENEVGIGPRIQTLVEDLPVPQNSGLDIVRRANTQINSISNSPLLFLAPMDLDSYETDSFTGRGGSDPKKRTKTRITAITITSKTSSSMSSAKSVLSLGGMSFLVPSSRQLILDTAMANLRKRKRVEDEEVLEEDEEGEEEN</sequence>
<comment type="caution">
    <text evidence="2">The sequence shown here is derived from an EMBL/GenBank/DDBJ whole genome shotgun (WGS) entry which is preliminary data.</text>
</comment>
<feature type="compositionally biased region" description="Acidic residues" evidence="1">
    <location>
        <begin position="761"/>
        <end position="775"/>
    </location>
</feature>
<proteinExistence type="predicted"/>
<organism evidence="2 3">
    <name type="scientific">Arthrobotrys conoides</name>
    <dbReference type="NCBI Taxonomy" id="74498"/>
    <lineage>
        <taxon>Eukaryota</taxon>
        <taxon>Fungi</taxon>
        <taxon>Dikarya</taxon>
        <taxon>Ascomycota</taxon>
        <taxon>Pezizomycotina</taxon>
        <taxon>Orbiliomycetes</taxon>
        <taxon>Orbiliales</taxon>
        <taxon>Orbiliaceae</taxon>
        <taxon>Arthrobotrys</taxon>
    </lineage>
</organism>
<evidence type="ECO:0000313" key="3">
    <source>
        <dbReference type="Proteomes" id="UP001307849"/>
    </source>
</evidence>
<reference evidence="2 3" key="1">
    <citation type="submission" date="2019-10" db="EMBL/GenBank/DDBJ databases">
        <authorList>
            <person name="Palmer J.M."/>
        </authorList>
    </citation>
    <scope>NUCLEOTIDE SEQUENCE [LARGE SCALE GENOMIC DNA]</scope>
    <source>
        <strain evidence="2 3">TWF506</strain>
    </source>
</reference>
<dbReference type="EMBL" id="JAVHJM010000004">
    <property type="protein sequence ID" value="KAK6515232.1"/>
    <property type="molecule type" value="Genomic_DNA"/>
</dbReference>
<feature type="region of interest" description="Disordered" evidence="1">
    <location>
        <begin position="756"/>
        <end position="775"/>
    </location>
</feature>
<evidence type="ECO:0000256" key="1">
    <source>
        <dbReference type="SAM" id="MobiDB-lite"/>
    </source>
</evidence>
<accession>A0AAN8RZP9</accession>
<dbReference type="AlphaFoldDB" id="A0AAN8RZP9"/>
<evidence type="ECO:0000313" key="2">
    <source>
        <dbReference type="EMBL" id="KAK6515232.1"/>
    </source>
</evidence>
<keyword evidence="3" id="KW-1185">Reference proteome</keyword>
<gene>
    <name evidence="2" type="ORF">TWF506_007575</name>
</gene>
<name>A0AAN8RZP9_9PEZI</name>
<protein>
    <submittedName>
        <fullName evidence="2">Uncharacterized protein</fullName>
    </submittedName>
</protein>
<dbReference type="Proteomes" id="UP001307849">
    <property type="component" value="Unassembled WGS sequence"/>
</dbReference>